<feature type="transmembrane region" description="Helical" evidence="2">
    <location>
        <begin position="46"/>
        <end position="64"/>
    </location>
</feature>
<proteinExistence type="predicted"/>
<sequence length="837" mass="88959">MVHAAEHPRRAVTAAAQSARNARKAGPTGRAGTPHRARPRRRSPRTVLIPLLTAILALGWLLPVPASGAEAARPEARHPAADNDTPAVLTVTGIEPADPDEGDTLTVQGTVTNEGDHPILDAAVDPRFAVPLSSRSALDEALGREDFALERDGGFVQGHPAELETIPPGLSRSFTLQVPVSALQFGEPGVYQLAFTVTGQTEDQRWGDRILGVGRTVIPWQPGGRDGEPGLHLTALWPLVSTSHLTGQTQTDETQTPLFQDDALLAEISPGGRLYELVTLGAELPVTWVVDPDLLASVSAMAEEYWVAGPDADPQEQVAGRGQDVARAWLLRLKEAVRDAEVVALPFADPDLASLAHQGKEVPGVLSHLKSATDLAASTVETVLNVEPVTDYAWPVEGAVDPDIVSVATAAGADTVIARSDSLNSYRGLNYTPGAAGPIGGGTTAVVADARLSRLFEADMSRAGNISLAHQRLLAETLMIADEAPAMDRSLVLAPQRMPSAAQAQAMADALAALAEQGSWVDFAPLEETASAAPDADASFTVPKAAQYPERLREQELPAEAFHDMRDTQQTLDRFTVILTRPDRVVVPFGNAIRREMSVSWRGRTTEAARFRAGVENQLQELTEQVFLIEKSPVTLSGRSAVIPVTVQNNLVQDVQNLRLELTSSRRIGLEVVGRQEVTVGAGLNQVVKFEANARANGKAYLEAQLYTADGTPYGQAIRFQADVTSITSTVLLVISGGLLLVVLAGIRMYTQRKRAQATAPEDDGSSGDGADEADNPDDPDDPDDASAAGPPPGTAADERSTARGEQRRTPPSGHLTDTDGDSDLTPARGEKVERSE</sequence>
<dbReference type="AlphaFoldDB" id="A0A1I1QS79"/>
<evidence type="ECO:0000313" key="3">
    <source>
        <dbReference type="EMBL" id="SFD22123.1"/>
    </source>
</evidence>
<feature type="region of interest" description="Disordered" evidence="1">
    <location>
        <begin position="754"/>
        <end position="837"/>
    </location>
</feature>
<keyword evidence="2" id="KW-1133">Transmembrane helix</keyword>
<keyword evidence="4" id="KW-1185">Reference proteome</keyword>
<reference evidence="3 4" key="1">
    <citation type="submission" date="2016-10" db="EMBL/GenBank/DDBJ databases">
        <authorList>
            <person name="de Groot N.N."/>
        </authorList>
    </citation>
    <scope>NUCLEOTIDE SEQUENCE [LARGE SCALE GENOMIC DNA]</scope>
    <source>
        <strain evidence="3 4">CGMCC 4.5739</strain>
    </source>
</reference>
<keyword evidence="2" id="KW-0812">Transmembrane</keyword>
<keyword evidence="2" id="KW-0472">Membrane</keyword>
<gene>
    <name evidence="3" type="ORF">SAMN05421773_111136</name>
</gene>
<feature type="compositionally biased region" description="Acidic residues" evidence="1">
    <location>
        <begin position="761"/>
        <end position="785"/>
    </location>
</feature>
<dbReference type="Proteomes" id="UP000199207">
    <property type="component" value="Unassembled WGS sequence"/>
</dbReference>
<evidence type="ECO:0000256" key="2">
    <source>
        <dbReference type="SAM" id="Phobius"/>
    </source>
</evidence>
<feature type="region of interest" description="Disordered" evidence="1">
    <location>
        <begin position="1"/>
        <end position="44"/>
    </location>
</feature>
<dbReference type="Pfam" id="PF19516">
    <property type="entry name" value="DUF6049"/>
    <property type="match status" value="1"/>
</dbReference>
<feature type="compositionally biased region" description="Low complexity" evidence="1">
    <location>
        <begin position="11"/>
        <end position="20"/>
    </location>
</feature>
<feature type="compositionally biased region" description="Basic residues" evidence="1">
    <location>
        <begin position="33"/>
        <end position="44"/>
    </location>
</feature>
<dbReference type="EMBL" id="FOLM01000011">
    <property type="protein sequence ID" value="SFD22123.1"/>
    <property type="molecule type" value="Genomic_DNA"/>
</dbReference>
<protein>
    <submittedName>
        <fullName evidence="3">Uncharacterized protein</fullName>
    </submittedName>
</protein>
<organism evidence="3 4">
    <name type="scientific">Streptomyces aidingensis</name>
    <dbReference type="NCBI Taxonomy" id="910347"/>
    <lineage>
        <taxon>Bacteria</taxon>
        <taxon>Bacillati</taxon>
        <taxon>Actinomycetota</taxon>
        <taxon>Actinomycetes</taxon>
        <taxon>Kitasatosporales</taxon>
        <taxon>Streptomycetaceae</taxon>
        <taxon>Streptomyces</taxon>
    </lineage>
</organism>
<evidence type="ECO:0000313" key="4">
    <source>
        <dbReference type="Proteomes" id="UP000199207"/>
    </source>
</evidence>
<dbReference type="STRING" id="910347.SAMN05421773_111136"/>
<feature type="transmembrane region" description="Helical" evidence="2">
    <location>
        <begin position="727"/>
        <end position="747"/>
    </location>
</feature>
<name>A0A1I1QS79_9ACTN</name>
<dbReference type="InterPro" id="IPR046112">
    <property type="entry name" value="DUF6049"/>
</dbReference>
<accession>A0A1I1QS79</accession>
<feature type="compositionally biased region" description="Basic and acidic residues" evidence="1">
    <location>
        <begin position="797"/>
        <end position="809"/>
    </location>
</feature>
<evidence type="ECO:0000256" key="1">
    <source>
        <dbReference type="SAM" id="MobiDB-lite"/>
    </source>
</evidence>